<dbReference type="Proteomes" id="UP000267418">
    <property type="component" value="Unassembled WGS sequence"/>
</dbReference>
<reference evidence="2 3" key="1">
    <citation type="submission" date="2018-12" db="EMBL/GenBank/DDBJ databases">
        <title>The genome of Variovorax gossypii DSM 100435.</title>
        <authorList>
            <person name="Gao J."/>
            <person name="Sun J."/>
        </authorList>
    </citation>
    <scope>NUCLEOTIDE SEQUENCE [LARGE SCALE GENOMIC DNA]</scope>
    <source>
        <strain evidence="2 3">DSM 100435</strain>
    </source>
</reference>
<dbReference type="GO" id="GO:0061504">
    <property type="term" value="P:cyclic threonylcarbamoyladenosine biosynthetic process"/>
    <property type="evidence" value="ECO:0007669"/>
    <property type="project" value="TreeGrafter"/>
</dbReference>
<comment type="caution">
    <text evidence="2">The sequence shown here is derived from an EMBL/GenBank/DDBJ whole genome shotgun (WGS) entry which is preliminary data.</text>
</comment>
<dbReference type="PANTHER" id="PTHR43267">
    <property type="entry name" value="TRNA THREONYLCARBAMOYLADENOSINE DEHYDRATASE"/>
    <property type="match status" value="1"/>
</dbReference>
<dbReference type="Gene3D" id="3.40.50.720">
    <property type="entry name" value="NAD(P)-binding Rossmann-like Domain"/>
    <property type="match status" value="1"/>
</dbReference>
<dbReference type="PANTHER" id="PTHR43267:SF1">
    <property type="entry name" value="TRNA THREONYLCARBAMOYLADENOSINE DEHYDRATASE"/>
    <property type="match status" value="1"/>
</dbReference>
<dbReference type="Pfam" id="PF00899">
    <property type="entry name" value="ThiF"/>
    <property type="match status" value="1"/>
</dbReference>
<dbReference type="InterPro" id="IPR045886">
    <property type="entry name" value="ThiF/MoeB/HesA"/>
</dbReference>
<dbReference type="SUPFAM" id="SSF69572">
    <property type="entry name" value="Activating enzymes of the ubiquitin-like proteins"/>
    <property type="match status" value="1"/>
</dbReference>
<dbReference type="InterPro" id="IPR035985">
    <property type="entry name" value="Ubiquitin-activating_enz"/>
</dbReference>
<evidence type="ECO:0000259" key="1">
    <source>
        <dbReference type="Pfam" id="PF00899"/>
    </source>
</evidence>
<dbReference type="GO" id="GO:0008641">
    <property type="term" value="F:ubiquitin-like modifier activating enzyme activity"/>
    <property type="evidence" value="ECO:0007669"/>
    <property type="project" value="InterPro"/>
</dbReference>
<keyword evidence="3" id="KW-1185">Reference proteome</keyword>
<sequence length="284" mass="29666">MSTIIANASITTLPPAAADVVTDTAAPDFARRFGGLERLYGVVGAARIRDAHVLVVGIGGVGSWAVEALARSGVGRLTMIDLDHVSESNINRQIHALDATVGQAKVEAMRDRIAQINPECKVQAIDDFVEPGNWLSLLEAAQAANGPATAVIDACDQVKAKVAMAAWARASRSSFVTVGAAGGKRQAHKVDIEDLSLVTHDPLLAQLRQRLRKEHGAPREGRKIGVACVFSRESVAPPDASCAIESGDGSLNCHGYGSVVSVTATFGQCAAGWVLDKIASNVAL</sequence>
<feature type="domain" description="THIF-type NAD/FAD binding fold" evidence="1">
    <location>
        <begin position="39"/>
        <end position="244"/>
    </location>
</feature>
<name>A0A3S0GYZ9_9BURK</name>
<dbReference type="EMBL" id="RXOE01000001">
    <property type="protein sequence ID" value="RTQ36866.1"/>
    <property type="molecule type" value="Genomic_DNA"/>
</dbReference>
<evidence type="ECO:0000313" key="3">
    <source>
        <dbReference type="Proteomes" id="UP000267418"/>
    </source>
</evidence>
<dbReference type="OrthoDB" id="9804150at2"/>
<dbReference type="GO" id="GO:0061503">
    <property type="term" value="F:tRNA threonylcarbamoyladenosine dehydratase"/>
    <property type="evidence" value="ECO:0007669"/>
    <property type="project" value="TreeGrafter"/>
</dbReference>
<gene>
    <name evidence="2" type="ORF">EJP69_03765</name>
</gene>
<organism evidence="2 3">
    <name type="scientific">Variovorax gossypii</name>
    <dbReference type="NCBI Taxonomy" id="1679495"/>
    <lineage>
        <taxon>Bacteria</taxon>
        <taxon>Pseudomonadati</taxon>
        <taxon>Pseudomonadota</taxon>
        <taxon>Betaproteobacteria</taxon>
        <taxon>Burkholderiales</taxon>
        <taxon>Comamonadaceae</taxon>
        <taxon>Variovorax</taxon>
    </lineage>
</organism>
<evidence type="ECO:0000313" key="2">
    <source>
        <dbReference type="EMBL" id="RTQ36866.1"/>
    </source>
</evidence>
<dbReference type="CDD" id="cd00755">
    <property type="entry name" value="YgdL_like"/>
    <property type="match status" value="1"/>
</dbReference>
<dbReference type="AlphaFoldDB" id="A0A3S0GYZ9"/>
<protein>
    <submittedName>
        <fullName evidence="2">tRNA threonylcarbamoyladenosine dehydratase</fullName>
    </submittedName>
</protein>
<proteinExistence type="predicted"/>
<accession>A0A3S0GYZ9</accession>
<dbReference type="InterPro" id="IPR000594">
    <property type="entry name" value="ThiF_NAD_FAD-bd"/>
</dbReference>